<proteinExistence type="predicted"/>
<feature type="region of interest" description="Disordered" evidence="1">
    <location>
        <begin position="1"/>
        <end position="43"/>
    </location>
</feature>
<protein>
    <submittedName>
        <fullName evidence="2">Uncharacterized protein</fullName>
    </submittedName>
</protein>
<accession>A0A9X0LBJ5</accession>
<dbReference type="EMBL" id="LMWI01000002">
    <property type="protein sequence ID" value="KUJ44109.1"/>
    <property type="molecule type" value="Genomic_DNA"/>
</dbReference>
<dbReference type="Proteomes" id="UP000053246">
    <property type="component" value="Unassembled WGS sequence"/>
</dbReference>
<evidence type="ECO:0000313" key="3">
    <source>
        <dbReference type="Proteomes" id="UP000053246"/>
    </source>
</evidence>
<organism evidence="2 3">
    <name type="scientific">Micromonospora maris</name>
    <dbReference type="NCBI Taxonomy" id="1003110"/>
    <lineage>
        <taxon>Bacteria</taxon>
        <taxon>Bacillati</taxon>
        <taxon>Actinomycetota</taxon>
        <taxon>Actinomycetes</taxon>
        <taxon>Micromonosporales</taxon>
        <taxon>Micromonosporaceae</taxon>
        <taxon>Micromonospora</taxon>
    </lineage>
</organism>
<feature type="compositionally biased region" description="Basic and acidic residues" evidence="1">
    <location>
        <begin position="15"/>
        <end position="29"/>
    </location>
</feature>
<reference evidence="2 3" key="1">
    <citation type="submission" date="2015-10" db="EMBL/GenBank/DDBJ databases">
        <authorList>
            <person name="Ju K.-S."/>
            <person name="Doroghazi J.R."/>
            <person name="Metcalf W.W."/>
        </authorList>
    </citation>
    <scope>NUCLEOTIDE SEQUENCE [LARGE SCALE GENOMIC DNA]</scope>
    <source>
        <strain evidence="2 3">NRRL B-24793</strain>
    </source>
</reference>
<sequence>MPARPTVHHGKGRAARIDSRSGGHTDTRALRSSGAASHYRSSRPDFIIDVGNDGYGFLNHDTFKAAFAADAASSSATRRYRSTCRPSGRR</sequence>
<evidence type="ECO:0000313" key="2">
    <source>
        <dbReference type="EMBL" id="KUJ44109.1"/>
    </source>
</evidence>
<evidence type="ECO:0000256" key="1">
    <source>
        <dbReference type="SAM" id="MobiDB-lite"/>
    </source>
</evidence>
<feature type="compositionally biased region" description="Basic residues" evidence="1">
    <location>
        <begin position="1"/>
        <end position="14"/>
    </location>
</feature>
<dbReference type="RefSeq" id="WP_050814598.1">
    <property type="nucleotide sequence ID" value="NZ_LMWI01000002.1"/>
</dbReference>
<comment type="caution">
    <text evidence="2">The sequence shown here is derived from an EMBL/GenBank/DDBJ whole genome shotgun (WGS) entry which is preliminary data.</text>
</comment>
<keyword evidence="3" id="KW-1185">Reference proteome</keyword>
<dbReference type="AlphaFoldDB" id="A0A9X0LBJ5"/>
<name>A0A9X0LBJ5_9ACTN</name>
<gene>
    <name evidence="2" type="ORF">ADL17_12775</name>
</gene>